<dbReference type="PROSITE" id="PS01209">
    <property type="entry name" value="LDLRA_1"/>
    <property type="match status" value="1"/>
</dbReference>
<organism evidence="7">
    <name type="scientific">Enterobius vermicularis</name>
    <name type="common">Human pinworm</name>
    <dbReference type="NCBI Taxonomy" id="51028"/>
    <lineage>
        <taxon>Eukaryota</taxon>
        <taxon>Metazoa</taxon>
        <taxon>Ecdysozoa</taxon>
        <taxon>Nematoda</taxon>
        <taxon>Chromadorea</taxon>
        <taxon>Rhabditida</taxon>
        <taxon>Spirurina</taxon>
        <taxon>Oxyuridomorpha</taxon>
        <taxon>Oxyuroidea</taxon>
        <taxon>Oxyuridae</taxon>
        <taxon>Enterobius</taxon>
    </lineage>
</organism>
<evidence type="ECO:0000259" key="4">
    <source>
        <dbReference type="PROSITE" id="PS01180"/>
    </source>
</evidence>
<dbReference type="Pfam" id="PF00057">
    <property type="entry name" value="Ldl_recept_a"/>
    <property type="match status" value="1"/>
</dbReference>
<dbReference type="OrthoDB" id="6022136at2759"/>
<dbReference type="PROSITE" id="PS01180">
    <property type="entry name" value="CUB"/>
    <property type="match status" value="5"/>
</dbReference>
<reference evidence="7" key="1">
    <citation type="submission" date="2017-02" db="UniProtKB">
        <authorList>
            <consortium name="WormBaseParasite"/>
        </authorList>
    </citation>
    <scope>IDENTIFICATION</scope>
</reference>
<sequence length="834" mass="95144">MEQMRTLERVVETRIDMLEFEKADEVKEDCSFCRSLDCDIIFALLFTFVIGCLLVLIMAFWLKECDQLFNSSTGSGEFMFPMTLGKNFTSKFGSHNRNDMQCVYTFVARKDQRVKLLFEDFQLDGDAENCNNEYVDVYSELKSPSDDLLEATFGGRYCGSVPPYVRVSLYNVIKLVYHSRTPTDRFSEHTFYGQYSFVSADTYKNGISLPNSTYEYIIDSKYVSRGTIRSPTYPGAYPQSFYCSYLLKGSRGKRVRLMFTDFDVYFGGTHCPYDSLTIYDGNSNRVPIIRKACGLHQNLILYSSGPYAFIEFNSTKPGRSSPRGYVIEYEFSNRYVNVQELTRIDGYHDDHVSHIIGTECDVRVKSNKESTHYIQSPEFPNGYPANTTCTYIIDGLQGEQDLEKVTLKFEYFAVFSDTQISGVQRIGTSDEDGCTGSFVGIAYQEATIKTVLSSTDESTYDLVLCDRFISGSNKSGPYPSAGPRMVLVFSSSERMTTDIRNEKAGFRAQIQFQTDFGIPGKHVGNSDECSFEFDAEQGTFNSPRYPSNYPHNSSCRYVIDAGIGYQVQIYFEQFALYNSSSRNENEKCGDFLELYDVFEDERQEKQVTYCANSFPSPTISAYNSHKVVLIFRSDSYGTANGFKAFYKRRKAFVEAIPSRETEYHCGRRIVATSEVTSGTIVSKQYPTKYVADTICDWEIEVHPHHKIRLGLIDMDVEGEMKEIVKCDIAVIRIRDDFNKQKKITEMCGTEQEKFIPYISASNKLRISFLTAPEKVNGLKGFNFTWTEVMPFRDEEECKGSNKYACSHEKLCISARLRCDGLNNCGDNNDEEHCK</sequence>
<evidence type="ECO:0000313" key="6">
    <source>
        <dbReference type="Proteomes" id="UP000274131"/>
    </source>
</evidence>
<dbReference type="GO" id="GO:0005886">
    <property type="term" value="C:plasma membrane"/>
    <property type="evidence" value="ECO:0007669"/>
    <property type="project" value="TreeGrafter"/>
</dbReference>
<dbReference type="SMART" id="SM00042">
    <property type="entry name" value="CUB"/>
    <property type="match status" value="5"/>
</dbReference>
<keyword evidence="3" id="KW-0472">Membrane</keyword>
<feature type="disulfide bond" evidence="2">
    <location>
        <begin position="818"/>
        <end position="833"/>
    </location>
</feature>
<keyword evidence="3" id="KW-0812">Transmembrane</keyword>
<dbReference type="InterPro" id="IPR035914">
    <property type="entry name" value="Sperma_CUB_dom_sf"/>
</dbReference>
<reference evidence="5 6" key="2">
    <citation type="submission" date="2018-10" db="EMBL/GenBank/DDBJ databases">
        <authorList>
            <consortium name="Pathogen Informatics"/>
        </authorList>
    </citation>
    <scope>NUCLEOTIDE SEQUENCE [LARGE SCALE GENOMIC DNA]</scope>
</reference>
<dbReference type="InterPro" id="IPR036055">
    <property type="entry name" value="LDL_receptor-like_sf"/>
</dbReference>
<keyword evidence="3" id="KW-1133">Transmembrane helix</keyword>
<gene>
    <name evidence="5" type="ORF">EVEC_LOCUS10946</name>
</gene>
<dbReference type="Gene3D" id="4.10.400.10">
    <property type="entry name" value="Low-density Lipoprotein Receptor"/>
    <property type="match status" value="1"/>
</dbReference>
<dbReference type="InterPro" id="IPR002172">
    <property type="entry name" value="LDrepeatLR_classA_rpt"/>
</dbReference>
<dbReference type="PROSITE" id="PS50068">
    <property type="entry name" value="LDLRA_2"/>
    <property type="match status" value="1"/>
</dbReference>
<protein>
    <submittedName>
        <fullName evidence="7">Cubilin</fullName>
    </submittedName>
</protein>
<dbReference type="CDD" id="cd00041">
    <property type="entry name" value="CUB"/>
    <property type="match status" value="5"/>
</dbReference>
<dbReference type="PANTHER" id="PTHR47537">
    <property type="entry name" value="CUBILIN"/>
    <property type="match status" value="1"/>
</dbReference>
<dbReference type="STRING" id="51028.A0A0N4VLA0"/>
<feature type="domain" description="CUB" evidence="4">
    <location>
        <begin position="205"/>
        <end position="332"/>
    </location>
</feature>
<keyword evidence="1 2" id="KW-1015">Disulfide bond</keyword>
<evidence type="ECO:0000313" key="7">
    <source>
        <dbReference type="WBParaSite" id="EVEC_0001166001-mRNA-1"/>
    </source>
</evidence>
<feature type="domain" description="CUB" evidence="4">
    <location>
        <begin position="65"/>
        <end position="198"/>
    </location>
</feature>
<dbReference type="PANTHER" id="PTHR47537:SF6">
    <property type="entry name" value="CUB DOMAIN-CONTAINING PROTEIN"/>
    <property type="match status" value="1"/>
</dbReference>
<feature type="domain" description="CUB" evidence="4">
    <location>
        <begin position="529"/>
        <end position="649"/>
    </location>
</feature>
<dbReference type="AlphaFoldDB" id="A0A0N4VLA0"/>
<evidence type="ECO:0000313" key="5">
    <source>
        <dbReference type="EMBL" id="VDD96195.1"/>
    </source>
</evidence>
<dbReference type="SUPFAM" id="SSF49854">
    <property type="entry name" value="Spermadhesin, CUB domain"/>
    <property type="match status" value="5"/>
</dbReference>
<evidence type="ECO:0000256" key="2">
    <source>
        <dbReference type="PROSITE-ProRule" id="PRU00124"/>
    </source>
</evidence>
<dbReference type="Gene3D" id="2.60.120.290">
    <property type="entry name" value="Spermadhesin, CUB domain"/>
    <property type="match status" value="5"/>
</dbReference>
<dbReference type="SUPFAM" id="SSF57424">
    <property type="entry name" value="LDL receptor-like module"/>
    <property type="match status" value="1"/>
</dbReference>
<dbReference type="Proteomes" id="UP000274131">
    <property type="component" value="Unassembled WGS sequence"/>
</dbReference>
<accession>A0A0N4VLA0</accession>
<dbReference type="InterPro" id="IPR053207">
    <property type="entry name" value="Non-NMDA_GluR_Accessory"/>
</dbReference>
<dbReference type="WBParaSite" id="EVEC_0001166001-mRNA-1">
    <property type="protein sequence ID" value="EVEC_0001166001-mRNA-1"/>
    <property type="gene ID" value="EVEC_0001166001"/>
</dbReference>
<keyword evidence="6" id="KW-1185">Reference proteome</keyword>
<evidence type="ECO:0000256" key="3">
    <source>
        <dbReference type="SAM" id="Phobius"/>
    </source>
</evidence>
<dbReference type="EMBL" id="UXUI01011377">
    <property type="protein sequence ID" value="VDD96195.1"/>
    <property type="molecule type" value="Genomic_DNA"/>
</dbReference>
<feature type="domain" description="CUB" evidence="4">
    <location>
        <begin position="360"/>
        <end position="513"/>
    </location>
</feature>
<comment type="caution">
    <text evidence="2">Lacks conserved residue(s) required for the propagation of feature annotation.</text>
</comment>
<proteinExistence type="predicted"/>
<feature type="transmembrane region" description="Helical" evidence="3">
    <location>
        <begin position="40"/>
        <end position="62"/>
    </location>
</feature>
<dbReference type="InterPro" id="IPR023415">
    <property type="entry name" value="LDLR_class-A_CS"/>
</dbReference>
<evidence type="ECO:0000256" key="1">
    <source>
        <dbReference type="ARBA" id="ARBA00023157"/>
    </source>
</evidence>
<dbReference type="Pfam" id="PF00431">
    <property type="entry name" value="CUB"/>
    <property type="match status" value="5"/>
</dbReference>
<name>A0A0N4VLA0_ENTVE</name>
<dbReference type="CDD" id="cd00112">
    <property type="entry name" value="LDLa"/>
    <property type="match status" value="1"/>
</dbReference>
<dbReference type="InterPro" id="IPR000859">
    <property type="entry name" value="CUB_dom"/>
</dbReference>
<feature type="domain" description="CUB" evidence="4">
    <location>
        <begin position="665"/>
        <end position="788"/>
    </location>
</feature>
<dbReference type="SMART" id="SM00192">
    <property type="entry name" value="LDLa"/>
    <property type="match status" value="1"/>
</dbReference>